<dbReference type="EMBL" id="JAEUBE010000511">
    <property type="protein sequence ID" value="KAH3660150.1"/>
    <property type="molecule type" value="Genomic_DNA"/>
</dbReference>
<keyword evidence="2" id="KW-1185">Reference proteome</keyword>
<proteinExistence type="predicted"/>
<organism evidence="1 2">
    <name type="scientific">Ogataea philodendri</name>
    <dbReference type="NCBI Taxonomy" id="1378263"/>
    <lineage>
        <taxon>Eukaryota</taxon>
        <taxon>Fungi</taxon>
        <taxon>Dikarya</taxon>
        <taxon>Ascomycota</taxon>
        <taxon>Saccharomycotina</taxon>
        <taxon>Pichiomycetes</taxon>
        <taxon>Pichiales</taxon>
        <taxon>Pichiaceae</taxon>
        <taxon>Ogataea</taxon>
    </lineage>
</organism>
<protein>
    <submittedName>
        <fullName evidence="1">Uncharacterized protein</fullName>
    </submittedName>
</protein>
<sequence>MNRMPCDRGEVDVICGSDDVDSFHESNVKDSCGMVSGTGSQESLVSVGLEPNFGDSMFEVVNGGDTLSVSRVPELDQIIF</sequence>
<name>A0A9P8NUW6_9ASCO</name>
<dbReference type="RefSeq" id="XP_046057861.1">
    <property type="nucleotide sequence ID" value="XM_046208742.1"/>
</dbReference>
<dbReference type="AlphaFoldDB" id="A0A9P8NUW6"/>
<reference evidence="1" key="2">
    <citation type="submission" date="2021-01" db="EMBL/GenBank/DDBJ databases">
        <authorList>
            <person name="Schikora-Tamarit M.A."/>
        </authorList>
    </citation>
    <scope>NUCLEOTIDE SEQUENCE</scope>
    <source>
        <strain evidence="1">CBS6075</strain>
    </source>
</reference>
<comment type="caution">
    <text evidence="1">The sequence shown here is derived from an EMBL/GenBank/DDBJ whole genome shotgun (WGS) entry which is preliminary data.</text>
</comment>
<dbReference type="GeneID" id="70239319"/>
<evidence type="ECO:0000313" key="1">
    <source>
        <dbReference type="EMBL" id="KAH3660150.1"/>
    </source>
</evidence>
<evidence type="ECO:0000313" key="2">
    <source>
        <dbReference type="Proteomes" id="UP000769157"/>
    </source>
</evidence>
<accession>A0A9P8NUW6</accession>
<dbReference type="Proteomes" id="UP000769157">
    <property type="component" value="Unassembled WGS sequence"/>
</dbReference>
<gene>
    <name evidence="1" type="ORF">OGAPHI_007355</name>
</gene>
<reference evidence="1" key="1">
    <citation type="journal article" date="2021" name="Open Biol.">
        <title>Shared evolutionary footprints suggest mitochondrial oxidative damage underlies multiple complex I losses in fungi.</title>
        <authorList>
            <person name="Schikora-Tamarit M.A."/>
            <person name="Marcet-Houben M."/>
            <person name="Nosek J."/>
            <person name="Gabaldon T."/>
        </authorList>
    </citation>
    <scope>NUCLEOTIDE SEQUENCE</scope>
    <source>
        <strain evidence="1">CBS6075</strain>
    </source>
</reference>